<reference evidence="1" key="1">
    <citation type="journal article" date="2015" name="Nature">
        <title>Complex archaea that bridge the gap between prokaryotes and eukaryotes.</title>
        <authorList>
            <person name="Spang A."/>
            <person name="Saw J.H."/>
            <person name="Jorgensen S.L."/>
            <person name="Zaremba-Niedzwiedzka K."/>
            <person name="Martijn J."/>
            <person name="Lind A.E."/>
            <person name="van Eijk R."/>
            <person name="Schleper C."/>
            <person name="Guy L."/>
            <person name="Ettema T.J."/>
        </authorList>
    </citation>
    <scope>NUCLEOTIDE SEQUENCE</scope>
</reference>
<dbReference type="EMBL" id="LAZR01001806">
    <property type="protein sequence ID" value="KKN38748.1"/>
    <property type="molecule type" value="Genomic_DNA"/>
</dbReference>
<sequence length="38" mass="4455">MLSLSILLTQTNNLAQKEHLVFMITVNENYHNLERGLR</sequence>
<name>A0A0F9TB39_9ZZZZ</name>
<dbReference type="AlphaFoldDB" id="A0A0F9TB39"/>
<evidence type="ECO:0000313" key="1">
    <source>
        <dbReference type="EMBL" id="KKN38748.1"/>
    </source>
</evidence>
<protein>
    <submittedName>
        <fullName evidence="1">Uncharacterized protein</fullName>
    </submittedName>
</protein>
<comment type="caution">
    <text evidence="1">The sequence shown here is derived from an EMBL/GenBank/DDBJ whole genome shotgun (WGS) entry which is preliminary data.</text>
</comment>
<gene>
    <name evidence="1" type="ORF">LCGC14_0750500</name>
</gene>
<organism evidence="1">
    <name type="scientific">marine sediment metagenome</name>
    <dbReference type="NCBI Taxonomy" id="412755"/>
    <lineage>
        <taxon>unclassified sequences</taxon>
        <taxon>metagenomes</taxon>
        <taxon>ecological metagenomes</taxon>
    </lineage>
</organism>
<feature type="non-terminal residue" evidence="1">
    <location>
        <position position="38"/>
    </location>
</feature>
<accession>A0A0F9TB39</accession>
<proteinExistence type="predicted"/>